<evidence type="ECO:0000256" key="2">
    <source>
        <dbReference type="ARBA" id="ARBA00022771"/>
    </source>
</evidence>
<dbReference type="InterPro" id="IPR053793">
    <property type="entry name" value="PB1-like"/>
</dbReference>
<dbReference type="PANTHER" id="PTHR20930:SF7">
    <property type="entry name" value="OS04G0476800 PROTEIN"/>
    <property type="match status" value="1"/>
</dbReference>
<dbReference type="PROSITE" id="PS51745">
    <property type="entry name" value="PB1"/>
    <property type="match status" value="1"/>
</dbReference>
<evidence type="ECO:0000259" key="5">
    <source>
        <dbReference type="PROSITE" id="PS51745"/>
    </source>
</evidence>
<dbReference type="SMART" id="SM00666">
    <property type="entry name" value="PB1"/>
    <property type="match status" value="1"/>
</dbReference>
<dbReference type="Proteomes" id="UP000729402">
    <property type="component" value="Unassembled WGS sequence"/>
</dbReference>
<reference evidence="6" key="1">
    <citation type="journal article" date="2021" name="bioRxiv">
        <title>Whole Genome Assembly and Annotation of Northern Wild Rice, Zizania palustris L., Supports a Whole Genome Duplication in the Zizania Genus.</title>
        <authorList>
            <person name="Haas M."/>
            <person name="Kono T."/>
            <person name="Macchietto M."/>
            <person name="Millas R."/>
            <person name="McGilp L."/>
            <person name="Shao M."/>
            <person name="Duquette J."/>
            <person name="Hirsch C.N."/>
            <person name="Kimball J."/>
        </authorList>
    </citation>
    <scope>NUCLEOTIDE SEQUENCE</scope>
    <source>
        <tissue evidence="6">Fresh leaf tissue</tissue>
    </source>
</reference>
<dbReference type="OrthoDB" id="661148at2759"/>
<evidence type="ECO:0000256" key="4">
    <source>
        <dbReference type="SAM" id="MobiDB-lite"/>
    </source>
</evidence>
<proteinExistence type="predicted"/>
<keyword evidence="2" id="KW-0863">Zinc-finger</keyword>
<dbReference type="GO" id="GO:0008270">
    <property type="term" value="F:zinc ion binding"/>
    <property type="evidence" value="ECO:0007669"/>
    <property type="project" value="UniProtKB-KW"/>
</dbReference>
<dbReference type="Pfam" id="PF16158">
    <property type="entry name" value="N_BRCA1_IG"/>
    <property type="match status" value="1"/>
</dbReference>
<gene>
    <name evidence="6" type="ORF">GUJ93_ZPchr0014g47553</name>
</gene>
<dbReference type="PANTHER" id="PTHR20930">
    <property type="entry name" value="OVARIAN CARCINOMA ANTIGEN CA125-RELATED"/>
    <property type="match status" value="1"/>
</dbReference>
<organism evidence="6 7">
    <name type="scientific">Zizania palustris</name>
    <name type="common">Northern wild rice</name>
    <dbReference type="NCBI Taxonomy" id="103762"/>
    <lineage>
        <taxon>Eukaryota</taxon>
        <taxon>Viridiplantae</taxon>
        <taxon>Streptophyta</taxon>
        <taxon>Embryophyta</taxon>
        <taxon>Tracheophyta</taxon>
        <taxon>Spermatophyta</taxon>
        <taxon>Magnoliopsida</taxon>
        <taxon>Liliopsida</taxon>
        <taxon>Poales</taxon>
        <taxon>Poaceae</taxon>
        <taxon>BOP clade</taxon>
        <taxon>Oryzoideae</taxon>
        <taxon>Oryzeae</taxon>
        <taxon>Zizaniinae</taxon>
        <taxon>Zizania</taxon>
    </lineage>
</organism>
<dbReference type="InterPro" id="IPR056893">
    <property type="entry name" value="UBA_Nbr1_C"/>
</dbReference>
<evidence type="ECO:0000313" key="7">
    <source>
        <dbReference type="Proteomes" id="UP000729402"/>
    </source>
</evidence>
<dbReference type="InterPro" id="IPR032350">
    <property type="entry name" value="Nbr1_FW"/>
</dbReference>
<dbReference type="CDD" id="cd14947">
    <property type="entry name" value="NBR1_like"/>
    <property type="match status" value="1"/>
</dbReference>
<keyword evidence="3" id="KW-0862">Zinc</keyword>
<evidence type="ECO:0000313" key="6">
    <source>
        <dbReference type="EMBL" id="KAG8082364.1"/>
    </source>
</evidence>
<dbReference type="AlphaFoldDB" id="A0A8J5TA60"/>
<feature type="region of interest" description="Disordered" evidence="4">
    <location>
        <begin position="190"/>
        <end position="216"/>
    </location>
</feature>
<dbReference type="Pfam" id="PF00569">
    <property type="entry name" value="ZZ"/>
    <property type="match status" value="1"/>
</dbReference>
<dbReference type="Pfam" id="PF00564">
    <property type="entry name" value="PB1"/>
    <property type="match status" value="1"/>
</dbReference>
<feature type="compositionally biased region" description="Low complexity" evidence="4">
    <location>
        <begin position="194"/>
        <end position="208"/>
    </location>
</feature>
<keyword evidence="7" id="KW-1185">Reference proteome</keyword>
<comment type="caution">
    <text evidence="6">The sequence shown here is derived from an EMBL/GenBank/DDBJ whole genome shotgun (WGS) entry which is preliminary data.</text>
</comment>
<evidence type="ECO:0000256" key="3">
    <source>
        <dbReference type="ARBA" id="ARBA00022833"/>
    </source>
</evidence>
<sequence length="789" mass="85232">MPRLAVPPPLPGLVPKREDARDLVIKVKYGGTLKRFNACVNGPHFDHNLAALRSKIASAFKFSLDVEFTLTYTDEDGDVVMLDDDNDLGDAAIRQKLNPLRINVELKSSRADAPQTKQQALNSISQMSTDLEDQSAQLKLAIDEALKFIPEQVPIVLAKLSHDLRSKAVSSTPSLTELLDWFAKLITPKSNMQSPNGSADGSSGSSNGRQQTMGKLNIKNESELMTVTASEPLDMQDSGSSKTLGLKGVLVEDIKAKVEHASGYPLVEEPLISTSSGGGKIDHKGCADAQSKGKSAISSAWPPFATIGHGTPTLHSAPAPNVAKVLRNEHFLSDHSYESFGPNGKTNCGFNSVFPPPPPFPHYPLQSLRAGRNINGGCYYPPCTYEYSPSKADKLSSVSPYKHYSEGICSFGSPYGDLSDKHKSTPQHTLHKCDGCGVTPIAGSRDKSNIKDDCELCRACFSRMGNETEYTQIDRPTLANRNLRDTNKDVSVPDGTIMAPATPFTKIWRMHNNGSTMWPFGTQLVWVGGDLFACHSSVKLGISVDGFPIDQEIDIGVDFVAPAKPGSYISYWRLASPTGQMFGQQVWVLIQVEHPVQTSSNKQATINLNLPPMGSSTEWKPFFDTNVDPRDIMYQYPGSTISDNFECFSFYESTKPKESEFVPSDVSSVPTAFEPVQVPMTDGFTSSTGAETASMPAGLPAPEALPMPKPVIVRPSLPAPAPVTVTTAAPVAAAIAPVSVPSATSAAASMSTAPLPDAFITALEGKLLRKLKHMGFSRDDLNKEVLRRE</sequence>
<dbReference type="InterPro" id="IPR000270">
    <property type="entry name" value="PB1_dom"/>
</dbReference>
<keyword evidence="1" id="KW-0479">Metal-binding</keyword>
<dbReference type="Pfam" id="PF24932">
    <property type="entry name" value="UBA_NBR1_C"/>
    <property type="match status" value="1"/>
</dbReference>
<dbReference type="InterPro" id="IPR000433">
    <property type="entry name" value="Znf_ZZ"/>
</dbReference>
<protein>
    <recommendedName>
        <fullName evidence="5">PB1 domain-containing protein</fullName>
    </recommendedName>
</protein>
<dbReference type="CDD" id="cd06398">
    <property type="entry name" value="PB1_Joka2"/>
    <property type="match status" value="1"/>
</dbReference>
<accession>A0A8J5TA60</accession>
<dbReference type="EMBL" id="JAAALK010000086">
    <property type="protein sequence ID" value="KAG8082364.1"/>
    <property type="molecule type" value="Genomic_DNA"/>
</dbReference>
<feature type="domain" description="PB1" evidence="5">
    <location>
        <begin position="22"/>
        <end position="107"/>
    </location>
</feature>
<evidence type="ECO:0000256" key="1">
    <source>
        <dbReference type="ARBA" id="ARBA00022723"/>
    </source>
</evidence>
<name>A0A8J5TA60_ZIZPA</name>
<reference evidence="6" key="2">
    <citation type="submission" date="2021-02" db="EMBL/GenBank/DDBJ databases">
        <authorList>
            <person name="Kimball J.A."/>
            <person name="Haas M.W."/>
            <person name="Macchietto M."/>
            <person name="Kono T."/>
            <person name="Duquette J."/>
            <person name="Shao M."/>
        </authorList>
    </citation>
    <scope>NUCLEOTIDE SEQUENCE</scope>
    <source>
        <tissue evidence="6">Fresh leaf tissue</tissue>
    </source>
</reference>